<name>A0ABY2UW35_9RHOB</name>
<comment type="caution">
    <text evidence="1">The sequence shown here is derived from an EMBL/GenBank/DDBJ whole genome shotgun (WGS) entry which is preliminary data.</text>
</comment>
<gene>
    <name evidence="1" type="ORF">FEE96_12430</name>
</gene>
<evidence type="ECO:0000313" key="2">
    <source>
        <dbReference type="Proteomes" id="UP000305041"/>
    </source>
</evidence>
<dbReference type="Proteomes" id="UP000305041">
    <property type="component" value="Unassembled WGS sequence"/>
</dbReference>
<proteinExistence type="predicted"/>
<accession>A0ABY2UW35</accession>
<evidence type="ECO:0000313" key="1">
    <source>
        <dbReference type="EMBL" id="TLP64599.1"/>
    </source>
</evidence>
<dbReference type="EMBL" id="VAUA01000005">
    <property type="protein sequence ID" value="TLP64599.1"/>
    <property type="molecule type" value="Genomic_DNA"/>
</dbReference>
<reference evidence="1 2" key="1">
    <citation type="submission" date="2019-05" db="EMBL/GenBank/DDBJ databases">
        <title>Draft genome sequence of Pelagicola sp. DSW4-44.</title>
        <authorList>
            <person name="Oh J."/>
        </authorList>
    </citation>
    <scope>NUCLEOTIDE SEQUENCE [LARGE SCALE GENOMIC DNA]</scope>
    <source>
        <strain evidence="1 2">DSW4-44</strain>
    </source>
</reference>
<protein>
    <submittedName>
        <fullName evidence="1">Uncharacterized protein</fullName>
    </submittedName>
</protein>
<organism evidence="1 2">
    <name type="scientific">Parasedimentitalea maritima</name>
    <dbReference type="NCBI Taxonomy" id="2578117"/>
    <lineage>
        <taxon>Bacteria</taxon>
        <taxon>Pseudomonadati</taxon>
        <taxon>Pseudomonadota</taxon>
        <taxon>Alphaproteobacteria</taxon>
        <taxon>Rhodobacterales</taxon>
        <taxon>Paracoccaceae</taxon>
        <taxon>Parasedimentitalea</taxon>
    </lineage>
</organism>
<sequence length="69" mass="7791">MTLETRLLAAHDKNDTSSLVDLYTEAANAASHQDASAFYLTQAYIYALDLGHRNSEHLRNRLVKLGREE</sequence>
<keyword evidence="2" id="KW-1185">Reference proteome</keyword>